<reference evidence="2 3" key="1">
    <citation type="journal article" date="2012" name="J. Bacteriol.">
        <title>Genome sequence of a novel nicotine-degrading strain, Pseudomonas geniculata N1.</title>
        <authorList>
            <person name="Tang H."/>
            <person name="Yu H."/>
            <person name="Tai C."/>
            <person name="Huang K."/>
            <person name="Liu Y."/>
            <person name="Wang L."/>
            <person name="Yao Y."/>
            <person name="Wu G."/>
            <person name="Xu P."/>
        </authorList>
    </citation>
    <scope>NUCLEOTIDE SEQUENCE [LARGE SCALE GENOMIC DNA]</scope>
    <source>
        <strain evidence="2 3">N1</strain>
    </source>
</reference>
<dbReference type="InterPro" id="IPR005625">
    <property type="entry name" value="PepSY-ass_TM"/>
</dbReference>
<evidence type="ECO:0000313" key="2">
    <source>
        <dbReference type="EMBL" id="KOF00131.1"/>
    </source>
</evidence>
<dbReference type="OrthoDB" id="9776609at2"/>
<dbReference type="PANTHER" id="PTHR34219">
    <property type="entry name" value="IRON-REGULATED INNER MEMBRANE PROTEIN-RELATED"/>
    <property type="match status" value="1"/>
</dbReference>
<dbReference type="Proteomes" id="UP000036890">
    <property type="component" value="Unassembled WGS sequence"/>
</dbReference>
<feature type="transmembrane region" description="Helical" evidence="1">
    <location>
        <begin position="352"/>
        <end position="374"/>
    </location>
</feature>
<sequence>MSKIDRTAKPRGIRQTMSDLHIWVGLLAGWILYAMFLTGTASYFRDELSRYTRPEIATPSTLPEAAMVAQRTVSSIIAETPAATQINLSLPTTRMPWVSAMWASPGGRGRHGFDSGLFDASTGAPLQARDTGGGDFFYAFHFNLHYMPAMWGRWIVGVCAMFMLVAIVSGVITHKKIFADFFTFRWGKGQRSWLDGHAALSVLGLPFHFMITWSGLVMLAVLYMPWGLAKLPDKRQQAEVVSEMRLFLPPQKAAGHAAPLTDISTLVRQAEQRWGTGAVGSVQVQNPGDENARVAVVRAQSSRVSTTPNYLLFDGGGGQLLQLKEHSGVAADTQGVLYGLHLGRFADAALRWLYFIVSLAGTAMVGTGLVLWTVKRRTQLPDLQRPYFGFRLVERLNIATVAGLSVAMAAYLWANRLLPTVMDGRAAWEVHVFFLAWAAMFVHATLRTPKRAWIEQFVLGALLLALLPALTATTTAHPLWRTLAAGDWAFAGTDLTLLALAVLHAVLAWRIWKHAPKVKRARPPTAPRTAVPEASA</sequence>
<dbReference type="Pfam" id="PF03929">
    <property type="entry name" value="PepSY_TM"/>
    <property type="match status" value="1"/>
</dbReference>
<protein>
    <submittedName>
        <fullName evidence="2">Peptidase</fullName>
    </submittedName>
</protein>
<feature type="transmembrane region" description="Helical" evidence="1">
    <location>
        <begin position="151"/>
        <end position="172"/>
    </location>
</feature>
<dbReference type="RefSeq" id="WP_010485490.1">
    <property type="nucleotide sequence ID" value="NZ_AJLO02000015.1"/>
</dbReference>
<feature type="transmembrane region" description="Helical" evidence="1">
    <location>
        <begin position="457"/>
        <end position="476"/>
    </location>
</feature>
<accession>A0A0L8ACW0</accession>
<name>A0A0L8ACW0_9GAMM</name>
<dbReference type="PANTHER" id="PTHR34219:SF4">
    <property type="entry name" value="PEPSY DOMAIN-CONTAINING PROTEIN"/>
    <property type="match status" value="1"/>
</dbReference>
<feature type="transmembrane region" description="Helical" evidence="1">
    <location>
        <begin position="193"/>
        <end position="226"/>
    </location>
</feature>
<evidence type="ECO:0000256" key="1">
    <source>
        <dbReference type="SAM" id="Phobius"/>
    </source>
</evidence>
<feature type="transmembrane region" description="Helical" evidence="1">
    <location>
        <begin position="20"/>
        <end position="44"/>
    </location>
</feature>
<feature type="transmembrane region" description="Helical" evidence="1">
    <location>
        <begin position="426"/>
        <end position="445"/>
    </location>
</feature>
<feature type="transmembrane region" description="Helical" evidence="1">
    <location>
        <begin position="488"/>
        <end position="512"/>
    </location>
</feature>
<keyword evidence="1" id="KW-0812">Transmembrane</keyword>
<dbReference type="AlphaFoldDB" id="A0A0L8ACW0"/>
<proteinExistence type="predicted"/>
<feature type="transmembrane region" description="Helical" evidence="1">
    <location>
        <begin position="395"/>
        <end position="414"/>
    </location>
</feature>
<organism evidence="2 3">
    <name type="scientific">Stenotrophomonas geniculata N1</name>
    <dbReference type="NCBI Taxonomy" id="1167641"/>
    <lineage>
        <taxon>Bacteria</taxon>
        <taxon>Pseudomonadati</taxon>
        <taxon>Pseudomonadota</taxon>
        <taxon>Gammaproteobacteria</taxon>
        <taxon>Lysobacterales</taxon>
        <taxon>Lysobacteraceae</taxon>
        <taxon>Stenotrophomonas</taxon>
    </lineage>
</organism>
<dbReference type="EMBL" id="AJLO02000015">
    <property type="protein sequence ID" value="KOF00131.1"/>
    <property type="molecule type" value="Genomic_DNA"/>
</dbReference>
<keyword evidence="1" id="KW-0472">Membrane</keyword>
<gene>
    <name evidence="2" type="ORF">W7K_07245</name>
</gene>
<comment type="caution">
    <text evidence="2">The sequence shown here is derived from an EMBL/GenBank/DDBJ whole genome shotgun (WGS) entry which is preliminary data.</text>
</comment>
<evidence type="ECO:0000313" key="3">
    <source>
        <dbReference type="Proteomes" id="UP000036890"/>
    </source>
</evidence>
<keyword evidence="1" id="KW-1133">Transmembrane helix</keyword>